<sequence>MRAAAESASHTSAAGDSSPVVVIPSRGESPRATGTSVASAAGTSSRNQVEYEIELTYSGESDDASDSNATPHAYGSPGADAEYARLTGSGQRGGIMTETFGSSDYSDEYLPHASPSNDSTRGDGDDAPIHHHERSNSRDRGVTGVIAHAGTNQEARDRNFLRHAPQVESPWMPSSRELDRLVGMTTERDQIPLFDCRKICPPDSSTETIRAEEELFNDAFFKYWWYNGSRVQDVKAVVQGWNALIHFIERIDREAWLGKLDAARIRFEKCNPVGARYKLHRQSRESELHRLSWNDSCSGCLNNSNRAPREAFLPSDLYWTAHIYSEMAEGIDTLESVYSRSGRSFSDGPPSNAAGGSGRIARRDPKHQLSAGYEAPSWPKPVDSHASKRGNSFGRHSHRGGSKYALTKSVHHRQNPPKDVVGA</sequence>
<feature type="region of interest" description="Disordered" evidence="1">
    <location>
        <begin position="1"/>
        <end position="142"/>
    </location>
</feature>
<accession>A0AAV1TW77</accession>
<dbReference type="Proteomes" id="UP001162060">
    <property type="component" value="Unassembled WGS sequence"/>
</dbReference>
<feature type="compositionally biased region" description="Basic and acidic residues" evidence="1">
    <location>
        <begin position="120"/>
        <end position="141"/>
    </location>
</feature>
<organism evidence="2 3">
    <name type="scientific">Peronospora matthiolae</name>
    <dbReference type="NCBI Taxonomy" id="2874970"/>
    <lineage>
        <taxon>Eukaryota</taxon>
        <taxon>Sar</taxon>
        <taxon>Stramenopiles</taxon>
        <taxon>Oomycota</taxon>
        <taxon>Peronosporomycetes</taxon>
        <taxon>Peronosporales</taxon>
        <taxon>Peronosporaceae</taxon>
        <taxon>Peronospora</taxon>
    </lineage>
</organism>
<gene>
    <name evidence="2" type="ORF">PM001_LOCUS10982</name>
</gene>
<proteinExistence type="predicted"/>
<dbReference type="AlphaFoldDB" id="A0AAV1TW77"/>
<feature type="region of interest" description="Disordered" evidence="1">
    <location>
        <begin position="341"/>
        <end position="423"/>
    </location>
</feature>
<dbReference type="EMBL" id="CAKLBY020000092">
    <property type="protein sequence ID" value="CAK7925832.1"/>
    <property type="molecule type" value="Genomic_DNA"/>
</dbReference>
<comment type="caution">
    <text evidence="2">The sequence shown here is derived from an EMBL/GenBank/DDBJ whole genome shotgun (WGS) entry which is preliminary data.</text>
</comment>
<evidence type="ECO:0000313" key="3">
    <source>
        <dbReference type="Proteomes" id="UP001162060"/>
    </source>
</evidence>
<evidence type="ECO:0000313" key="2">
    <source>
        <dbReference type="EMBL" id="CAK7925832.1"/>
    </source>
</evidence>
<protein>
    <submittedName>
        <fullName evidence="2">Uncharacterized protein</fullName>
    </submittedName>
</protein>
<feature type="compositionally biased region" description="Low complexity" evidence="1">
    <location>
        <begin position="1"/>
        <end position="14"/>
    </location>
</feature>
<evidence type="ECO:0000256" key="1">
    <source>
        <dbReference type="SAM" id="MobiDB-lite"/>
    </source>
</evidence>
<name>A0AAV1TW77_9STRA</name>
<feature type="compositionally biased region" description="Low complexity" evidence="1">
    <location>
        <begin position="32"/>
        <end position="45"/>
    </location>
</feature>
<reference evidence="2" key="1">
    <citation type="submission" date="2024-01" db="EMBL/GenBank/DDBJ databases">
        <authorList>
            <person name="Webb A."/>
        </authorList>
    </citation>
    <scope>NUCLEOTIDE SEQUENCE</scope>
    <source>
        <strain evidence="2">Pm1</strain>
    </source>
</reference>